<proteinExistence type="predicted"/>
<organism evidence="2 3">
    <name type="scientific">Microdochium bolleyi</name>
    <dbReference type="NCBI Taxonomy" id="196109"/>
    <lineage>
        <taxon>Eukaryota</taxon>
        <taxon>Fungi</taxon>
        <taxon>Dikarya</taxon>
        <taxon>Ascomycota</taxon>
        <taxon>Pezizomycotina</taxon>
        <taxon>Sordariomycetes</taxon>
        <taxon>Xylariomycetidae</taxon>
        <taxon>Xylariales</taxon>
        <taxon>Microdochiaceae</taxon>
        <taxon>Microdochium</taxon>
    </lineage>
</organism>
<feature type="coiled-coil region" evidence="1">
    <location>
        <begin position="162"/>
        <end position="189"/>
    </location>
</feature>
<name>A0A136ISA5_9PEZI</name>
<keyword evidence="1" id="KW-0175">Coiled coil</keyword>
<evidence type="ECO:0000256" key="1">
    <source>
        <dbReference type="SAM" id="Coils"/>
    </source>
</evidence>
<dbReference type="AlphaFoldDB" id="A0A136ISA5"/>
<evidence type="ECO:0000313" key="2">
    <source>
        <dbReference type="EMBL" id="KXJ87844.1"/>
    </source>
</evidence>
<dbReference type="Proteomes" id="UP000070501">
    <property type="component" value="Unassembled WGS sequence"/>
</dbReference>
<reference evidence="3" key="1">
    <citation type="submission" date="2016-02" db="EMBL/GenBank/DDBJ databases">
        <title>Draft genome sequence of Microdochium bolleyi, a fungal endophyte of beachgrass.</title>
        <authorList>
            <consortium name="DOE Joint Genome Institute"/>
            <person name="David A.S."/>
            <person name="May G."/>
            <person name="Haridas S."/>
            <person name="Lim J."/>
            <person name="Wang M."/>
            <person name="Labutti K."/>
            <person name="Lipzen A."/>
            <person name="Barry K."/>
            <person name="Grigoriev I.V."/>
        </authorList>
    </citation>
    <scope>NUCLEOTIDE SEQUENCE [LARGE SCALE GENOMIC DNA]</scope>
    <source>
        <strain evidence="3">J235TASD1</strain>
    </source>
</reference>
<gene>
    <name evidence="2" type="ORF">Micbo1qcDRAFT_178494</name>
</gene>
<protein>
    <submittedName>
        <fullName evidence="2">Uncharacterized protein</fullName>
    </submittedName>
</protein>
<sequence>MAEPAGPSNTRPIASAGTAGECPVCSKYDTQAVADRGATPGIPRYHVNRYKSIDPDHEVVAELKYKALESAVRCFVEILLRMYGRRDVVPVVAKRWMLYQDWILDTPSGRAKDWAFVVRQALEYFAAELFSWRVKFPFIEIEPHYNHWKVEVIVKYYTEDTQQVLRERKDELRQRQQGLKEEYLKLKGKAREEAKTQLWHIQDMRRRIGEALGDKIIRNIMQFGGCLREDSSASPEEATIMPRAVNTLGNNSHGDAIRGNAEAGQKCCRCREAMHQDEALPCGPVKYDPGRSTGGSTLQPGQEERICIFCRVLFEITGQVKRLVDKNHNRDIPGTSRANVEYAQLGQELDKLYKKLRKAEPPQRRIAGRVGEREELGGWTKKLPLDPVGDDIDRVFEECYVMEKQMDPTEL</sequence>
<keyword evidence="3" id="KW-1185">Reference proteome</keyword>
<dbReference type="InParanoid" id="A0A136ISA5"/>
<accession>A0A136ISA5</accession>
<evidence type="ECO:0000313" key="3">
    <source>
        <dbReference type="Proteomes" id="UP000070501"/>
    </source>
</evidence>
<dbReference type="EMBL" id="KQ964260">
    <property type="protein sequence ID" value="KXJ87844.1"/>
    <property type="molecule type" value="Genomic_DNA"/>
</dbReference>